<proteinExistence type="predicted"/>
<dbReference type="InterPro" id="IPR007803">
    <property type="entry name" value="Asp/Arg/Pro-Hydrxlase"/>
</dbReference>
<dbReference type="Proteomes" id="UP000257039">
    <property type="component" value="Unassembled WGS sequence"/>
</dbReference>
<evidence type="ECO:0000259" key="2">
    <source>
        <dbReference type="Pfam" id="PF05373"/>
    </source>
</evidence>
<accession>A0A4P9VJZ2</accession>
<dbReference type="SUPFAM" id="SSF51197">
    <property type="entry name" value="Clavaminate synthase-like"/>
    <property type="match status" value="1"/>
</dbReference>
<evidence type="ECO:0000259" key="1">
    <source>
        <dbReference type="Pfam" id="PF05118"/>
    </source>
</evidence>
<evidence type="ECO:0000313" key="4">
    <source>
        <dbReference type="Proteomes" id="UP000257039"/>
    </source>
</evidence>
<keyword evidence="4" id="KW-1185">Reference proteome</keyword>
<organism evidence="3 4">
    <name type="scientific">Zooshikella ganghwensis</name>
    <dbReference type="NCBI Taxonomy" id="202772"/>
    <lineage>
        <taxon>Bacteria</taxon>
        <taxon>Pseudomonadati</taxon>
        <taxon>Pseudomonadota</taxon>
        <taxon>Gammaproteobacteria</taxon>
        <taxon>Oceanospirillales</taxon>
        <taxon>Zooshikellaceae</taxon>
        <taxon>Zooshikella</taxon>
    </lineage>
</organism>
<reference evidence="3 4" key="1">
    <citation type="submission" date="2017-04" db="EMBL/GenBank/DDBJ databases">
        <title>Draft genome sequence of Zooshikella ganghwensis VG4 isolated from Red Sea sediments.</title>
        <authorList>
            <person name="Rehman Z."/>
            <person name="Alam I."/>
            <person name="Kamau A."/>
            <person name="Bajic V."/>
            <person name="Leiknes T."/>
        </authorList>
    </citation>
    <scope>NUCLEOTIDE SEQUENCE [LARGE SCALE GENOMIC DNA]</scope>
    <source>
        <strain evidence="3 4">VG4</strain>
    </source>
</reference>
<dbReference type="EMBL" id="NDXW01000001">
    <property type="protein sequence ID" value="RDH42986.1"/>
    <property type="molecule type" value="Genomic_DNA"/>
</dbReference>
<sequence length="294" mass="34540">MPSKLIGFIDIEKYNISEEVSYLNAIPKQREEYDEFGQGYWKNLSLYNSSGRKNDTQYKNANQCIATEYMDRCPEVKRFIEDNFSMVSLRMVRARNLIDGMVIQHRDFVELDSNVSYFRVFIPLEKNEDAYHSDSTGVFQMKPGEVWYLDAGIDHAAINFSSQSRMFLCLDFVFNDEFNDVDIFKNASSVVFNVKPTYKQRQALPESVRETIVESMSLILSKETFKDILFAISKYHFIYDIEVAECYEWFIDACVKGGHQDLELKARDLQRYLIEKRELNERFSINDWTSKQVA</sequence>
<feature type="domain" description="Aspartyl/asparaginy/proline hydroxylase" evidence="1">
    <location>
        <begin position="18"/>
        <end position="173"/>
    </location>
</feature>
<comment type="caution">
    <text evidence="3">The sequence shown here is derived from an EMBL/GenBank/DDBJ whole genome shotgun (WGS) entry which is preliminary data.</text>
</comment>
<name>A0A4P9VJZ2_9GAMM</name>
<dbReference type="InterPro" id="IPR037037">
    <property type="entry name" value="Pro_3_hydrox_C_sf"/>
</dbReference>
<dbReference type="GO" id="GO:0016706">
    <property type="term" value="F:2-oxoglutarate-dependent dioxygenase activity"/>
    <property type="evidence" value="ECO:0007669"/>
    <property type="project" value="InterPro"/>
</dbReference>
<dbReference type="AlphaFoldDB" id="A0A4P9VJZ2"/>
<dbReference type="Gene3D" id="2.60.120.330">
    <property type="entry name" value="B-lactam Antibiotic, Isopenicillin N Synthase, Chain"/>
    <property type="match status" value="1"/>
</dbReference>
<gene>
    <name evidence="3" type="ORF">B9G39_05695</name>
</gene>
<dbReference type="Pfam" id="PF05373">
    <property type="entry name" value="Pro_3_hydrox_C"/>
    <property type="match status" value="1"/>
</dbReference>
<feature type="domain" description="L-proline 3-hydroxylase C-terminal" evidence="2">
    <location>
        <begin position="183"/>
        <end position="281"/>
    </location>
</feature>
<dbReference type="Pfam" id="PF05118">
    <property type="entry name" value="Asp_Arg_Hydrox"/>
    <property type="match status" value="1"/>
</dbReference>
<dbReference type="RefSeq" id="WP_094786394.1">
    <property type="nucleotide sequence ID" value="NZ_NDXW01000001.1"/>
</dbReference>
<dbReference type="Gene3D" id="1.10.1720.10">
    <property type="entry name" value="L-proline 3-hydroxylase, C-terminal domain"/>
    <property type="match status" value="1"/>
</dbReference>
<protein>
    <submittedName>
        <fullName evidence="3">L-proline cis-3-hydroxylase</fullName>
    </submittedName>
</protein>
<dbReference type="InterPro" id="IPR008035">
    <property type="entry name" value="Pro_3_hydrox_C"/>
</dbReference>
<evidence type="ECO:0000313" key="3">
    <source>
        <dbReference type="EMBL" id="RDH42986.1"/>
    </source>
</evidence>
<dbReference type="InterPro" id="IPR027443">
    <property type="entry name" value="IPNS-like_sf"/>
</dbReference>